<protein>
    <submittedName>
        <fullName evidence="2">Uncharacterized protein</fullName>
    </submittedName>
</protein>
<feature type="region of interest" description="Disordered" evidence="1">
    <location>
        <begin position="51"/>
        <end position="86"/>
    </location>
</feature>
<name>A0ABX8AUH0_9HYPH</name>
<proteinExistence type="predicted"/>
<evidence type="ECO:0000256" key="1">
    <source>
        <dbReference type="SAM" id="MobiDB-lite"/>
    </source>
</evidence>
<evidence type="ECO:0000313" key="3">
    <source>
        <dbReference type="Proteomes" id="UP000680706"/>
    </source>
</evidence>
<dbReference type="RefSeq" id="WP_075699041.1">
    <property type="nucleotide sequence ID" value="NZ_CP074126.1"/>
</dbReference>
<feature type="compositionally biased region" description="Basic and acidic residues" evidence="1">
    <location>
        <begin position="20"/>
        <end position="33"/>
    </location>
</feature>
<reference evidence="2 3" key="1">
    <citation type="journal article" date="2021" name="Angew. Chem. Int. Ed. Engl.">
        <title>A novel family of nonribosomal peptides modulate collective behavior in Pseudovibrio bacteria isolated from marine sponges.</title>
        <authorList>
            <person name="Ioca L.P."/>
            <person name="Dai Y."/>
            <person name="Kunakom S."/>
            <person name="Diaz-Espinosa J."/>
            <person name="Krunic A."/>
            <person name="Crnkovic C.M."/>
            <person name="Orjala J."/>
            <person name="Sanchez L.M."/>
            <person name="Ferreira A.G."/>
            <person name="Berlinck R.G.S."/>
            <person name="Eustaquio A.S."/>
        </authorList>
    </citation>
    <scope>NUCLEOTIDE SEQUENCE [LARGE SCALE GENOMIC DNA]</scope>
    <source>
        <strain evidence="2 3">Ab134</strain>
    </source>
</reference>
<dbReference type="Proteomes" id="UP000680706">
    <property type="component" value="Chromosome"/>
</dbReference>
<gene>
    <name evidence="2" type="ORF">KGB56_08160</name>
</gene>
<organism evidence="2 3">
    <name type="scientific">Pseudovibrio brasiliensis</name>
    <dbReference type="NCBI Taxonomy" id="1898042"/>
    <lineage>
        <taxon>Bacteria</taxon>
        <taxon>Pseudomonadati</taxon>
        <taxon>Pseudomonadota</taxon>
        <taxon>Alphaproteobacteria</taxon>
        <taxon>Hyphomicrobiales</taxon>
        <taxon>Stappiaceae</taxon>
        <taxon>Pseudovibrio</taxon>
    </lineage>
</organism>
<keyword evidence="3" id="KW-1185">Reference proteome</keyword>
<evidence type="ECO:0000313" key="2">
    <source>
        <dbReference type="EMBL" id="QUS57351.1"/>
    </source>
</evidence>
<dbReference type="EMBL" id="CP074126">
    <property type="protein sequence ID" value="QUS57351.1"/>
    <property type="molecule type" value="Genomic_DNA"/>
</dbReference>
<feature type="region of interest" description="Disordered" evidence="1">
    <location>
        <begin position="1"/>
        <end position="34"/>
    </location>
</feature>
<accession>A0ABX8AUH0</accession>
<sequence>MSKKKRISLHGSIVLSGKAMGKEEDFRQDRDKPLLAPEGYADHLLAEGFAYVPDKTKKSQEPPAGTGSQGSKSPKDPPIGGGAGDT</sequence>